<reference evidence="3 4" key="1">
    <citation type="journal article" date="2021" name="MBio">
        <title>Poor Competitiveness of Bradyrhizobium in Pigeon Pea Root Colonization in Indian Soils.</title>
        <authorList>
            <person name="Chalasani D."/>
            <person name="Basu A."/>
            <person name="Pullabhotla S.V.S.R.N."/>
            <person name="Jorrin B."/>
            <person name="Neal A.L."/>
            <person name="Poole P.S."/>
            <person name="Podile A.R."/>
            <person name="Tkacz A."/>
        </authorList>
    </citation>
    <scope>NUCLEOTIDE SEQUENCE [LARGE SCALE GENOMIC DNA]</scope>
    <source>
        <strain evidence="3 4">HU12</strain>
    </source>
</reference>
<feature type="compositionally biased region" description="Low complexity" evidence="1">
    <location>
        <begin position="35"/>
        <end position="48"/>
    </location>
</feature>
<evidence type="ECO:0000256" key="1">
    <source>
        <dbReference type="SAM" id="MobiDB-lite"/>
    </source>
</evidence>
<dbReference type="Proteomes" id="UP000777440">
    <property type="component" value="Unassembled WGS sequence"/>
</dbReference>
<organism evidence="3 4">
    <name type="scientific">Microbacterium ureisolvens</name>
    <dbReference type="NCBI Taxonomy" id="2781186"/>
    <lineage>
        <taxon>Bacteria</taxon>
        <taxon>Bacillati</taxon>
        <taxon>Actinomycetota</taxon>
        <taxon>Actinomycetes</taxon>
        <taxon>Micrococcales</taxon>
        <taxon>Microbacteriaceae</taxon>
        <taxon>Microbacterium</taxon>
    </lineage>
</organism>
<accession>A0ABS7I3G2</accession>
<keyword evidence="2" id="KW-0472">Membrane</keyword>
<evidence type="ECO:0000256" key="2">
    <source>
        <dbReference type="SAM" id="Phobius"/>
    </source>
</evidence>
<comment type="caution">
    <text evidence="3">The sequence shown here is derived from an EMBL/GenBank/DDBJ whole genome shotgun (WGS) entry which is preliminary data.</text>
</comment>
<keyword evidence="2" id="KW-0812">Transmembrane</keyword>
<dbReference type="RefSeq" id="WP_220340097.1">
    <property type="nucleotide sequence ID" value="NZ_JAEUAX010000008.1"/>
</dbReference>
<feature type="compositionally biased region" description="Low complexity" evidence="1">
    <location>
        <begin position="88"/>
        <end position="112"/>
    </location>
</feature>
<keyword evidence="2" id="KW-1133">Transmembrane helix</keyword>
<gene>
    <name evidence="3" type="ORF">JNB61_14700</name>
</gene>
<feature type="region of interest" description="Disordered" evidence="1">
    <location>
        <begin position="1"/>
        <end position="131"/>
    </location>
</feature>
<feature type="compositionally biased region" description="Basic and acidic residues" evidence="1">
    <location>
        <begin position="7"/>
        <end position="32"/>
    </location>
</feature>
<sequence length="192" mass="20036">MIDPDDERTALSRRNDPAPAPEHDDAPDDRTLPSRRAQVQADAADATVISARWVVPSESEVPTQAATESAPAGPRRTAHPPAPEPVDASAAPRRAPSPSLAAEPAAQASPARGRVAARPTSASASYRARAVPPVTAVRAEPARRAPQHHVDTAAADAVRRRRRRRRTIAVVAAASILVIAAALALIALLTTG</sequence>
<name>A0ABS7I3G2_9MICO</name>
<feature type="transmembrane region" description="Helical" evidence="2">
    <location>
        <begin position="168"/>
        <end position="189"/>
    </location>
</feature>
<proteinExistence type="predicted"/>
<dbReference type="EMBL" id="JAEUAX010000008">
    <property type="protein sequence ID" value="MBW9111028.1"/>
    <property type="molecule type" value="Genomic_DNA"/>
</dbReference>
<evidence type="ECO:0000313" key="4">
    <source>
        <dbReference type="Proteomes" id="UP000777440"/>
    </source>
</evidence>
<evidence type="ECO:0000313" key="3">
    <source>
        <dbReference type="EMBL" id="MBW9111028.1"/>
    </source>
</evidence>
<protein>
    <submittedName>
        <fullName evidence="3">Uncharacterized protein</fullName>
    </submittedName>
</protein>
<keyword evidence="4" id="KW-1185">Reference proteome</keyword>